<protein>
    <submittedName>
        <fullName evidence="2">Uncharacterized protein</fullName>
    </submittedName>
</protein>
<reference evidence="2 3" key="1">
    <citation type="submission" date="2018-10" db="EMBL/GenBank/DDBJ databases">
        <title>Pseudomonas leptonychotis sp. nov., isolated from Weddell seals in Antarctica.</title>
        <authorList>
            <person name="Novakova D."/>
            <person name="Svec P."/>
            <person name="Kralova S."/>
            <person name="Kristofova L."/>
            <person name="Zeman M."/>
            <person name="Pantucek R."/>
            <person name="Maslanova I."/>
            <person name="Sedlacek I."/>
        </authorList>
    </citation>
    <scope>NUCLEOTIDE SEQUENCE [LARGE SCALE GENOMIC DNA]</scope>
    <source>
        <strain evidence="2 3">CCM 8849</strain>
    </source>
</reference>
<name>A0A4T2A239_9PSED</name>
<comment type="caution">
    <text evidence="2">The sequence shown here is derived from an EMBL/GenBank/DDBJ whole genome shotgun (WGS) entry which is preliminary data.</text>
</comment>
<dbReference type="EMBL" id="RFLV01000001">
    <property type="protein sequence ID" value="TIH09151.1"/>
    <property type="molecule type" value="Genomic_DNA"/>
</dbReference>
<accession>A0A4T2A239</accession>
<organism evidence="2 3">
    <name type="scientific">Pseudomonas leptonychotis</name>
    <dbReference type="NCBI Taxonomy" id="2448482"/>
    <lineage>
        <taxon>Bacteria</taxon>
        <taxon>Pseudomonadati</taxon>
        <taxon>Pseudomonadota</taxon>
        <taxon>Gammaproteobacteria</taxon>
        <taxon>Pseudomonadales</taxon>
        <taxon>Pseudomonadaceae</taxon>
        <taxon>Pseudomonas</taxon>
    </lineage>
</organism>
<proteinExistence type="predicted"/>
<keyword evidence="3" id="KW-1185">Reference proteome</keyword>
<evidence type="ECO:0000313" key="2">
    <source>
        <dbReference type="EMBL" id="TIH09151.1"/>
    </source>
</evidence>
<dbReference type="RefSeq" id="WP_136662435.1">
    <property type="nucleotide sequence ID" value="NZ_RFLV01000001.1"/>
</dbReference>
<dbReference type="OrthoDB" id="6399149at2"/>
<dbReference type="AlphaFoldDB" id="A0A4T2A239"/>
<sequence>MKALRISLQIIGALTLGAILLIALWLLLFSRFTPSSPLNKNDAVFVLNWAGIDNNQNWKVIESSVSTRSFTGDHTDFYCIQLEQFNIYEKSLQENWRQGPEENALFAEAVESAAMWAHHEGSECFPSPELANSSRMQIMFQSVITHNRRATAAKVILLEPESKKLFYVSYKT</sequence>
<keyword evidence="1" id="KW-0472">Membrane</keyword>
<keyword evidence="1" id="KW-0812">Transmembrane</keyword>
<keyword evidence="1" id="KW-1133">Transmembrane helix</keyword>
<gene>
    <name evidence="2" type="ORF">D8779_00045</name>
</gene>
<feature type="transmembrane region" description="Helical" evidence="1">
    <location>
        <begin position="6"/>
        <end position="29"/>
    </location>
</feature>
<evidence type="ECO:0000256" key="1">
    <source>
        <dbReference type="SAM" id="Phobius"/>
    </source>
</evidence>
<dbReference type="Proteomes" id="UP000307541">
    <property type="component" value="Unassembled WGS sequence"/>
</dbReference>
<evidence type="ECO:0000313" key="3">
    <source>
        <dbReference type="Proteomes" id="UP000307541"/>
    </source>
</evidence>